<comment type="caution">
    <text evidence="2">The sequence shown here is derived from an EMBL/GenBank/DDBJ whole genome shotgun (WGS) entry which is preliminary data.</text>
</comment>
<evidence type="ECO:0000313" key="3">
    <source>
        <dbReference type="Proteomes" id="UP001359485"/>
    </source>
</evidence>
<organism evidence="2 3">
    <name type="scientific">Polyplax serrata</name>
    <name type="common">Common mouse louse</name>
    <dbReference type="NCBI Taxonomy" id="468196"/>
    <lineage>
        <taxon>Eukaryota</taxon>
        <taxon>Metazoa</taxon>
        <taxon>Ecdysozoa</taxon>
        <taxon>Arthropoda</taxon>
        <taxon>Hexapoda</taxon>
        <taxon>Insecta</taxon>
        <taxon>Pterygota</taxon>
        <taxon>Neoptera</taxon>
        <taxon>Paraneoptera</taxon>
        <taxon>Psocodea</taxon>
        <taxon>Troctomorpha</taxon>
        <taxon>Phthiraptera</taxon>
        <taxon>Anoplura</taxon>
        <taxon>Polyplacidae</taxon>
        <taxon>Polyplax</taxon>
    </lineage>
</organism>
<reference evidence="2 3" key="1">
    <citation type="submission" date="2023-09" db="EMBL/GenBank/DDBJ databases">
        <title>Genomes of two closely related lineages of the louse Polyplax serrata with different host specificities.</title>
        <authorList>
            <person name="Martinu J."/>
            <person name="Tarabai H."/>
            <person name="Stefka J."/>
            <person name="Hypsa V."/>
        </authorList>
    </citation>
    <scope>NUCLEOTIDE SEQUENCE [LARGE SCALE GENOMIC DNA]</scope>
    <source>
        <strain evidence="2">98ZLc_SE</strain>
    </source>
</reference>
<dbReference type="Proteomes" id="UP001359485">
    <property type="component" value="Unassembled WGS sequence"/>
</dbReference>
<name>A0ABR1AGD4_POLSC</name>
<gene>
    <name evidence="2" type="ORF">RUM44_003397</name>
</gene>
<accession>A0ABR1AGD4</accession>
<evidence type="ECO:0000256" key="1">
    <source>
        <dbReference type="SAM" id="MobiDB-lite"/>
    </source>
</evidence>
<dbReference type="EMBL" id="JAWJWF010000049">
    <property type="protein sequence ID" value="KAK6619015.1"/>
    <property type="molecule type" value="Genomic_DNA"/>
</dbReference>
<evidence type="ECO:0000313" key="2">
    <source>
        <dbReference type="EMBL" id="KAK6619015.1"/>
    </source>
</evidence>
<proteinExistence type="predicted"/>
<keyword evidence="3" id="KW-1185">Reference proteome</keyword>
<protein>
    <submittedName>
        <fullName evidence="2">Uncharacterized protein</fullName>
    </submittedName>
</protein>
<sequence length="75" mass="8878">MGGSKEGRQQNADKKVRKVVLSEDRSGRREDKSNERQKFLEGKELGMGEVPFFFLRKEEMEEIKRVKEEEEEESE</sequence>
<feature type="region of interest" description="Disordered" evidence="1">
    <location>
        <begin position="1"/>
        <end position="42"/>
    </location>
</feature>